<dbReference type="PANTHER" id="PTHR37689">
    <property type="entry name" value="PROTEIN FDHE"/>
    <property type="match status" value="1"/>
</dbReference>
<dbReference type="InterPro" id="IPR056796">
    <property type="entry name" value="FdhE_C"/>
</dbReference>
<proteinExistence type="predicted"/>
<feature type="domain" description="FdhE central" evidence="3">
    <location>
        <begin position="181"/>
        <end position="218"/>
    </location>
</feature>
<evidence type="ECO:0000256" key="1">
    <source>
        <dbReference type="ARBA" id="ARBA00022490"/>
    </source>
</evidence>
<dbReference type="InterPro" id="IPR056774">
    <property type="entry name" value="FdhE_N"/>
</dbReference>
<evidence type="ECO:0000259" key="4">
    <source>
        <dbReference type="Pfam" id="PF24860"/>
    </source>
</evidence>
<keyword evidence="1" id="KW-0963">Cytoplasm</keyword>
<dbReference type="Proteomes" id="UP000245081">
    <property type="component" value="Unassembled WGS sequence"/>
</dbReference>
<dbReference type="InterPro" id="IPR024064">
    <property type="entry name" value="FdhE-like_sf"/>
</dbReference>
<dbReference type="Gene3D" id="3.90.1670.10">
    <property type="entry name" value="FdhE-like domain"/>
    <property type="match status" value="1"/>
</dbReference>
<protein>
    <submittedName>
        <fullName evidence="5">FdhE protein</fullName>
    </submittedName>
</protein>
<dbReference type="Pfam" id="PF24859">
    <property type="entry name" value="FdhE_central"/>
    <property type="match status" value="1"/>
</dbReference>
<accession>A0A2R5FCV9</accession>
<dbReference type="PIRSF" id="PIRSF018296">
    <property type="entry name" value="Format_dh_formtn"/>
    <property type="match status" value="1"/>
</dbReference>
<evidence type="ECO:0000313" key="5">
    <source>
        <dbReference type="EMBL" id="GBG15845.1"/>
    </source>
</evidence>
<comment type="caution">
    <text evidence="5">The sequence shown here is derived from an EMBL/GenBank/DDBJ whole genome shotgun (WGS) entry which is preliminary data.</text>
</comment>
<dbReference type="AlphaFoldDB" id="A0A2R5FCV9"/>
<dbReference type="SUPFAM" id="SSF144020">
    <property type="entry name" value="FdhE-like"/>
    <property type="match status" value="1"/>
</dbReference>
<dbReference type="Pfam" id="PF04216">
    <property type="entry name" value="FdhE_N"/>
    <property type="match status" value="1"/>
</dbReference>
<dbReference type="EMBL" id="BDOQ01000021">
    <property type="protein sequence ID" value="GBG15845.1"/>
    <property type="molecule type" value="Genomic_DNA"/>
</dbReference>
<sequence length="299" mass="31894">MSMEQPINFVPGGLEIPFLHVADANTLFLDRALRFEQLAPGHAVEDYLRFMATVAKGQHAAVSQMARPWLPTLQDGRPPLSVDAIGFDSNAWLGSLRAVVEQVLPASPTALQAQFQPLADASDTTLVGLARAYFSSEFIEDNVALMPIVGAGLQVYWSVLVQQLAQVQALPLRGQAALDSCPVCGSMPVGGIVRSGGASQGLRYLACSLCATQWHMERIHCVACGDSAKIGYFSIEGENGAIQAEACDACHTYTKLGHAEKSPGLELVADDVASLALDVLMGEEGYQRYGLNSCLLLST</sequence>
<gene>
    <name evidence="5" type="primary">fdhE</name>
    <name evidence="5" type="ORF">NMK_3459</name>
</gene>
<evidence type="ECO:0000313" key="6">
    <source>
        <dbReference type="Proteomes" id="UP000245081"/>
    </source>
</evidence>
<dbReference type="InterPro" id="IPR006452">
    <property type="entry name" value="Formate_DH_accessory"/>
</dbReference>
<name>A0A2R5FCV9_9PROT</name>
<evidence type="ECO:0000259" key="3">
    <source>
        <dbReference type="Pfam" id="PF24859"/>
    </source>
</evidence>
<dbReference type="GO" id="GO:0008199">
    <property type="term" value="F:ferric iron binding"/>
    <property type="evidence" value="ECO:0007669"/>
    <property type="project" value="TreeGrafter"/>
</dbReference>
<reference evidence="5 6" key="1">
    <citation type="journal article" date="2018" name="Environ. Microbiol.">
        <title>Isolation and genomic characterization of Novimethylophilus kurashikiensis gen. nov. sp. nov., a new lanthanide-dependent methylotrophic species of Methylophilaceae.</title>
        <authorList>
            <person name="Lv H."/>
            <person name="Sahin N."/>
            <person name="Tani A."/>
        </authorList>
    </citation>
    <scope>NUCLEOTIDE SEQUENCE [LARGE SCALE GENOMIC DNA]</scope>
    <source>
        <strain evidence="5 6">La2-4</strain>
    </source>
</reference>
<organism evidence="5 6">
    <name type="scientific">Novimethylophilus kurashikiensis</name>
    <dbReference type="NCBI Taxonomy" id="1825523"/>
    <lineage>
        <taxon>Bacteria</taxon>
        <taxon>Pseudomonadati</taxon>
        <taxon>Pseudomonadota</taxon>
        <taxon>Betaproteobacteria</taxon>
        <taxon>Nitrosomonadales</taxon>
        <taxon>Methylophilaceae</taxon>
        <taxon>Novimethylophilus</taxon>
    </lineage>
</organism>
<dbReference type="PANTHER" id="PTHR37689:SF1">
    <property type="entry name" value="PROTEIN FDHE"/>
    <property type="match status" value="1"/>
</dbReference>
<dbReference type="Pfam" id="PF24860">
    <property type="entry name" value="FdhE_C"/>
    <property type="match status" value="1"/>
</dbReference>
<dbReference type="OrthoDB" id="9794151at2"/>
<feature type="domain" description="FdhE N-terminal" evidence="2">
    <location>
        <begin position="16"/>
        <end position="168"/>
    </location>
</feature>
<dbReference type="GO" id="GO:0051604">
    <property type="term" value="P:protein maturation"/>
    <property type="evidence" value="ECO:0007669"/>
    <property type="project" value="TreeGrafter"/>
</dbReference>
<keyword evidence="6" id="KW-1185">Reference proteome</keyword>
<evidence type="ECO:0000259" key="2">
    <source>
        <dbReference type="Pfam" id="PF04216"/>
    </source>
</evidence>
<dbReference type="RefSeq" id="WP_146187234.1">
    <property type="nucleotide sequence ID" value="NZ_BDOQ01000021.1"/>
</dbReference>
<dbReference type="CDD" id="cd16341">
    <property type="entry name" value="FdhE"/>
    <property type="match status" value="1"/>
</dbReference>
<dbReference type="GO" id="GO:0005829">
    <property type="term" value="C:cytosol"/>
    <property type="evidence" value="ECO:0007669"/>
    <property type="project" value="TreeGrafter"/>
</dbReference>
<dbReference type="InterPro" id="IPR056797">
    <property type="entry name" value="FdhE_central"/>
</dbReference>
<feature type="domain" description="FdhE C-terminal" evidence="4">
    <location>
        <begin position="219"/>
        <end position="294"/>
    </location>
</feature>
<dbReference type="NCBIfam" id="TIGR01562">
    <property type="entry name" value="FdhE"/>
    <property type="match status" value="1"/>
</dbReference>